<dbReference type="GO" id="GO:0003700">
    <property type="term" value="F:DNA-binding transcription factor activity"/>
    <property type="evidence" value="ECO:0007669"/>
    <property type="project" value="InterPro"/>
</dbReference>
<sequence>MERGRQRDGVEFSLRQLSHFVAVAEEGAINAAAERLFMSPSAVAASITELERILGTDLCIRRRAQGVLLTPSGRLVLTRARALLGEAAELRYFVEGGVEAIVGPLEIGCYLTLAPTLLPGLLHEYEALHPGVTVNFVESAQDSLTASLRDGEVDVAILYDLGGLDEFERITLFRSRGYAFFAEDHPFASRDTVKLADLAREPLVLFDRPPSVDYVMAAFGAHGLVPTFRHRTSSYETTRALVARGTTYGILVQRPHNKRSYEGLPVVEKEVDPPMPVVPVVLAWSREHRLSPRAAAFVDLALSQHGQASHPPAPQGGTYVDPSRAV</sequence>
<name>A0A6H9WVM9_9MICO</name>
<evidence type="ECO:0000313" key="8">
    <source>
        <dbReference type="Proteomes" id="UP000431744"/>
    </source>
</evidence>
<evidence type="ECO:0000256" key="1">
    <source>
        <dbReference type="ARBA" id="ARBA00009437"/>
    </source>
</evidence>
<protein>
    <submittedName>
        <fullName evidence="7">LysR family transcriptional regulator</fullName>
    </submittedName>
</protein>
<keyword evidence="4" id="KW-0804">Transcription</keyword>
<reference evidence="7 8" key="1">
    <citation type="submission" date="2019-09" db="EMBL/GenBank/DDBJ databases">
        <title>Phylogeny of genus Pseudoclavibacter and closely related genus.</title>
        <authorList>
            <person name="Li Y."/>
        </authorList>
    </citation>
    <scope>NUCLEOTIDE SEQUENCE [LARGE SCALE GENOMIC DNA]</scope>
    <source>
        <strain evidence="7 8">EGI 60007</strain>
    </source>
</reference>
<keyword evidence="3" id="KW-0238">DNA-binding</keyword>
<evidence type="ECO:0000256" key="3">
    <source>
        <dbReference type="ARBA" id="ARBA00023125"/>
    </source>
</evidence>
<gene>
    <name evidence="7" type="ORF">F8O04_09160</name>
</gene>
<dbReference type="Pfam" id="PF03466">
    <property type="entry name" value="LysR_substrate"/>
    <property type="match status" value="1"/>
</dbReference>
<dbReference type="GO" id="GO:0032993">
    <property type="term" value="C:protein-DNA complex"/>
    <property type="evidence" value="ECO:0007669"/>
    <property type="project" value="TreeGrafter"/>
</dbReference>
<evidence type="ECO:0000259" key="6">
    <source>
        <dbReference type="PROSITE" id="PS50931"/>
    </source>
</evidence>
<keyword evidence="8" id="KW-1185">Reference proteome</keyword>
<dbReference type="Proteomes" id="UP000431744">
    <property type="component" value="Unassembled WGS sequence"/>
</dbReference>
<dbReference type="AlphaFoldDB" id="A0A6H9WVM9"/>
<dbReference type="InterPro" id="IPR036390">
    <property type="entry name" value="WH_DNA-bd_sf"/>
</dbReference>
<dbReference type="OrthoDB" id="3461141at2"/>
<dbReference type="Gene3D" id="1.10.10.10">
    <property type="entry name" value="Winged helix-like DNA-binding domain superfamily/Winged helix DNA-binding domain"/>
    <property type="match status" value="1"/>
</dbReference>
<dbReference type="Gene3D" id="3.40.190.10">
    <property type="entry name" value="Periplasmic binding protein-like II"/>
    <property type="match status" value="2"/>
</dbReference>
<comment type="caution">
    <text evidence="7">The sequence shown here is derived from an EMBL/GenBank/DDBJ whole genome shotgun (WGS) entry which is preliminary data.</text>
</comment>
<feature type="domain" description="HTH lysR-type" evidence="6">
    <location>
        <begin position="12"/>
        <end position="70"/>
    </location>
</feature>
<dbReference type="InterPro" id="IPR005119">
    <property type="entry name" value="LysR_subst-bd"/>
</dbReference>
<dbReference type="InterPro" id="IPR000847">
    <property type="entry name" value="LysR_HTH_N"/>
</dbReference>
<dbReference type="PANTHER" id="PTHR30346">
    <property type="entry name" value="TRANSCRIPTIONAL DUAL REGULATOR HCAR-RELATED"/>
    <property type="match status" value="1"/>
</dbReference>
<dbReference type="PANTHER" id="PTHR30346:SF0">
    <property type="entry name" value="HCA OPERON TRANSCRIPTIONAL ACTIVATOR HCAR"/>
    <property type="match status" value="1"/>
</dbReference>
<comment type="similarity">
    <text evidence="1">Belongs to the LysR transcriptional regulatory family.</text>
</comment>
<dbReference type="GO" id="GO:0003677">
    <property type="term" value="F:DNA binding"/>
    <property type="evidence" value="ECO:0007669"/>
    <property type="project" value="UniProtKB-KW"/>
</dbReference>
<organism evidence="7 8">
    <name type="scientific">Pseudoclavibacter endophyticus</name>
    <dbReference type="NCBI Taxonomy" id="1778590"/>
    <lineage>
        <taxon>Bacteria</taxon>
        <taxon>Bacillati</taxon>
        <taxon>Actinomycetota</taxon>
        <taxon>Actinomycetes</taxon>
        <taxon>Micrococcales</taxon>
        <taxon>Microbacteriaceae</taxon>
        <taxon>Pseudoclavibacter</taxon>
    </lineage>
</organism>
<dbReference type="PROSITE" id="PS50931">
    <property type="entry name" value="HTH_LYSR"/>
    <property type="match status" value="1"/>
</dbReference>
<evidence type="ECO:0000313" key="7">
    <source>
        <dbReference type="EMBL" id="KAB1650594.1"/>
    </source>
</evidence>
<dbReference type="SUPFAM" id="SSF53850">
    <property type="entry name" value="Periplasmic binding protein-like II"/>
    <property type="match status" value="1"/>
</dbReference>
<dbReference type="Pfam" id="PF00126">
    <property type="entry name" value="HTH_1"/>
    <property type="match status" value="1"/>
</dbReference>
<evidence type="ECO:0000256" key="4">
    <source>
        <dbReference type="ARBA" id="ARBA00023163"/>
    </source>
</evidence>
<keyword evidence="2" id="KW-0805">Transcription regulation</keyword>
<feature type="region of interest" description="Disordered" evidence="5">
    <location>
        <begin position="306"/>
        <end position="326"/>
    </location>
</feature>
<evidence type="ECO:0000256" key="2">
    <source>
        <dbReference type="ARBA" id="ARBA00023015"/>
    </source>
</evidence>
<proteinExistence type="inferred from homology"/>
<dbReference type="InterPro" id="IPR036388">
    <property type="entry name" value="WH-like_DNA-bd_sf"/>
</dbReference>
<evidence type="ECO:0000256" key="5">
    <source>
        <dbReference type="SAM" id="MobiDB-lite"/>
    </source>
</evidence>
<dbReference type="EMBL" id="WBJY01000001">
    <property type="protein sequence ID" value="KAB1650594.1"/>
    <property type="molecule type" value="Genomic_DNA"/>
</dbReference>
<accession>A0A6H9WVM9</accession>
<dbReference type="SUPFAM" id="SSF46785">
    <property type="entry name" value="Winged helix' DNA-binding domain"/>
    <property type="match status" value="1"/>
</dbReference>